<evidence type="ECO:0000259" key="6">
    <source>
        <dbReference type="PROSITE" id="PS50110"/>
    </source>
</evidence>
<dbReference type="GO" id="GO:0032993">
    <property type="term" value="C:protein-DNA complex"/>
    <property type="evidence" value="ECO:0007669"/>
    <property type="project" value="TreeGrafter"/>
</dbReference>
<dbReference type="STRING" id="1071918.SAMN05421544_11073"/>
<keyword evidence="2" id="KW-0902">Two-component regulatory system</keyword>
<dbReference type="Pfam" id="PF00486">
    <property type="entry name" value="Trans_reg_C"/>
    <property type="match status" value="1"/>
</dbReference>
<dbReference type="SUPFAM" id="SSF52172">
    <property type="entry name" value="CheY-like"/>
    <property type="match status" value="1"/>
</dbReference>
<dbReference type="EMBL" id="FNAS01000010">
    <property type="protein sequence ID" value="SDE48684.1"/>
    <property type="molecule type" value="Genomic_DNA"/>
</dbReference>
<evidence type="ECO:0000256" key="1">
    <source>
        <dbReference type="ARBA" id="ARBA00022553"/>
    </source>
</evidence>
<dbReference type="InterPro" id="IPR036388">
    <property type="entry name" value="WH-like_DNA-bd_sf"/>
</dbReference>
<dbReference type="SMART" id="SM00862">
    <property type="entry name" value="Trans_reg_C"/>
    <property type="match status" value="1"/>
</dbReference>
<dbReference type="PANTHER" id="PTHR48111">
    <property type="entry name" value="REGULATOR OF RPOS"/>
    <property type="match status" value="1"/>
</dbReference>
<organism evidence="8 9">
    <name type="scientific">Riemerella columbipharyngis</name>
    <dbReference type="NCBI Taxonomy" id="1071918"/>
    <lineage>
        <taxon>Bacteria</taxon>
        <taxon>Pseudomonadati</taxon>
        <taxon>Bacteroidota</taxon>
        <taxon>Flavobacteriia</taxon>
        <taxon>Flavobacteriales</taxon>
        <taxon>Weeksellaceae</taxon>
        <taxon>Riemerella</taxon>
    </lineage>
</organism>
<accession>A0A1G7DAP8</accession>
<keyword evidence="3 5" id="KW-0238">DNA-binding</keyword>
<gene>
    <name evidence="8" type="ORF">SAMN05421544_11073</name>
</gene>
<name>A0A1G7DAP8_9FLAO</name>
<evidence type="ECO:0000256" key="3">
    <source>
        <dbReference type="ARBA" id="ARBA00023125"/>
    </source>
</evidence>
<dbReference type="GO" id="GO:0006355">
    <property type="term" value="P:regulation of DNA-templated transcription"/>
    <property type="evidence" value="ECO:0007669"/>
    <property type="project" value="InterPro"/>
</dbReference>
<feature type="modified residue" description="4-aspartylphosphate" evidence="4">
    <location>
        <position position="62"/>
    </location>
</feature>
<evidence type="ECO:0000256" key="2">
    <source>
        <dbReference type="ARBA" id="ARBA00023012"/>
    </source>
</evidence>
<sequence length="237" mass="27655">MKTNIIPSIMNNRILLVEDDQSFGAVLKDYLTINNFEVTLARDGEEGLKQFTEHQFDICIFDVMMPKKDGFSLAEDAKKLDKNVPIIFLTAKNLREDILKGYQLGADDYITKPFDTELLLYKIKAILSRSSNLEQEEQEEFELSNIRFNSLMRTLEVNGVEHKLSPKENDLLKLLCLHRHDFMPRELALRKIWKKENYFTARSMDVYIAKLRKLLKPDSGLEIINVHGEGFRLWVKN</sequence>
<dbReference type="Gene3D" id="1.10.10.10">
    <property type="entry name" value="Winged helix-like DNA-binding domain superfamily/Winged helix DNA-binding domain"/>
    <property type="match status" value="1"/>
</dbReference>
<feature type="domain" description="Response regulatory" evidence="6">
    <location>
        <begin position="13"/>
        <end position="127"/>
    </location>
</feature>
<dbReference type="Pfam" id="PF00072">
    <property type="entry name" value="Response_reg"/>
    <property type="match status" value="1"/>
</dbReference>
<evidence type="ECO:0000313" key="8">
    <source>
        <dbReference type="EMBL" id="SDE48684.1"/>
    </source>
</evidence>
<dbReference type="CDD" id="cd17574">
    <property type="entry name" value="REC_OmpR"/>
    <property type="match status" value="1"/>
</dbReference>
<evidence type="ECO:0000313" key="9">
    <source>
        <dbReference type="Proteomes" id="UP000198517"/>
    </source>
</evidence>
<dbReference type="InterPro" id="IPR001867">
    <property type="entry name" value="OmpR/PhoB-type_DNA-bd"/>
</dbReference>
<keyword evidence="9" id="KW-1185">Reference proteome</keyword>
<dbReference type="Gene3D" id="3.40.50.2300">
    <property type="match status" value="1"/>
</dbReference>
<dbReference type="SUPFAM" id="SSF46894">
    <property type="entry name" value="C-terminal effector domain of the bipartite response regulators"/>
    <property type="match status" value="1"/>
</dbReference>
<evidence type="ECO:0000259" key="7">
    <source>
        <dbReference type="PROSITE" id="PS51755"/>
    </source>
</evidence>
<evidence type="ECO:0000256" key="4">
    <source>
        <dbReference type="PROSITE-ProRule" id="PRU00169"/>
    </source>
</evidence>
<dbReference type="GO" id="GO:0000156">
    <property type="term" value="F:phosphorelay response regulator activity"/>
    <property type="evidence" value="ECO:0007669"/>
    <property type="project" value="TreeGrafter"/>
</dbReference>
<dbReference type="GO" id="GO:0000976">
    <property type="term" value="F:transcription cis-regulatory region binding"/>
    <property type="evidence" value="ECO:0007669"/>
    <property type="project" value="TreeGrafter"/>
</dbReference>
<dbReference type="CDD" id="cd00383">
    <property type="entry name" value="trans_reg_C"/>
    <property type="match status" value="1"/>
</dbReference>
<dbReference type="PROSITE" id="PS50110">
    <property type="entry name" value="RESPONSE_REGULATORY"/>
    <property type="match status" value="1"/>
</dbReference>
<reference evidence="8 9" key="1">
    <citation type="submission" date="2016-10" db="EMBL/GenBank/DDBJ databases">
        <authorList>
            <person name="de Groot N.N."/>
        </authorList>
    </citation>
    <scope>NUCLEOTIDE SEQUENCE [LARGE SCALE GENOMIC DNA]</scope>
    <source>
        <strain evidence="8 9">DSM 24015</strain>
    </source>
</reference>
<dbReference type="InterPro" id="IPR039420">
    <property type="entry name" value="WalR-like"/>
</dbReference>
<dbReference type="Proteomes" id="UP000198517">
    <property type="component" value="Unassembled WGS sequence"/>
</dbReference>
<protein>
    <submittedName>
        <fullName evidence="8">DNA-binding response regulator, OmpR family, contains REC and winged-helix (WHTH) domain</fullName>
    </submittedName>
</protein>
<dbReference type="SMART" id="SM00448">
    <property type="entry name" value="REC"/>
    <property type="match status" value="1"/>
</dbReference>
<keyword evidence="1 4" id="KW-0597">Phosphoprotein</keyword>
<proteinExistence type="predicted"/>
<evidence type="ECO:0000256" key="5">
    <source>
        <dbReference type="PROSITE-ProRule" id="PRU01091"/>
    </source>
</evidence>
<dbReference type="InterPro" id="IPR011006">
    <property type="entry name" value="CheY-like_superfamily"/>
</dbReference>
<dbReference type="PANTHER" id="PTHR48111:SF40">
    <property type="entry name" value="PHOSPHATE REGULON TRANSCRIPTIONAL REGULATORY PROTEIN PHOB"/>
    <property type="match status" value="1"/>
</dbReference>
<feature type="DNA-binding region" description="OmpR/PhoB-type" evidence="5">
    <location>
        <begin position="138"/>
        <end position="235"/>
    </location>
</feature>
<feature type="domain" description="OmpR/PhoB-type" evidence="7">
    <location>
        <begin position="138"/>
        <end position="235"/>
    </location>
</feature>
<dbReference type="InterPro" id="IPR016032">
    <property type="entry name" value="Sig_transdc_resp-reg_C-effctor"/>
</dbReference>
<dbReference type="AlphaFoldDB" id="A0A1G7DAP8"/>
<dbReference type="PROSITE" id="PS51755">
    <property type="entry name" value="OMPR_PHOB"/>
    <property type="match status" value="1"/>
</dbReference>
<dbReference type="InterPro" id="IPR001789">
    <property type="entry name" value="Sig_transdc_resp-reg_receiver"/>
</dbReference>